<dbReference type="EMBL" id="QMFY01000016">
    <property type="protein sequence ID" value="RAV98568.1"/>
    <property type="molecule type" value="Genomic_DNA"/>
</dbReference>
<dbReference type="GO" id="GO:0043565">
    <property type="term" value="F:sequence-specific DNA binding"/>
    <property type="evidence" value="ECO:0007669"/>
    <property type="project" value="InterPro"/>
</dbReference>
<dbReference type="RefSeq" id="WP_112749244.1">
    <property type="nucleotide sequence ID" value="NZ_QMFY01000016.1"/>
</dbReference>
<dbReference type="AlphaFoldDB" id="A0A364XW59"/>
<accession>A0A364XW59</accession>
<keyword evidence="6" id="KW-1185">Reference proteome</keyword>
<keyword evidence="1" id="KW-0805">Transcription regulation</keyword>
<name>A0A364XW59_9BACT</name>
<evidence type="ECO:0000256" key="2">
    <source>
        <dbReference type="ARBA" id="ARBA00023125"/>
    </source>
</evidence>
<dbReference type="InterPro" id="IPR018060">
    <property type="entry name" value="HTH_AraC"/>
</dbReference>
<dbReference type="OrthoDB" id="635259at2"/>
<dbReference type="Pfam" id="PF20240">
    <property type="entry name" value="DUF6597"/>
    <property type="match status" value="1"/>
</dbReference>
<organism evidence="5 6">
    <name type="scientific">Pseudochryseolinea flava</name>
    <dbReference type="NCBI Taxonomy" id="2059302"/>
    <lineage>
        <taxon>Bacteria</taxon>
        <taxon>Pseudomonadati</taxon>
        <taxon>Bacteroidota</taxon>
        <taxon>Cytophagia</taxon>
        <taxon>Cytophagales</taxon>
        <taxon>Fulvivirgaceae</taxon>
        <taxon>Pseudochryseolinea</taxon>
    </lineage>
</organism>
<dbReference type="Pfam" id="PF12833">
    <property type="entry name" value="HTH_18"/>
    <property type="match status" value="1"/>
</dbReference>
<sequence>MEYRQYQPPRVLERYVRYFWSFDSFQNPNATLQIKSFADKYPRLIFQNLDGFEALTNLSGDKLPACYLSGIDTKHTEAIINGNFSHFGVSFYPHGLAAFFGESPVALINQMPDIRLICPAEIQSQLQRATNHHARVSLISKFLYERLRAMRQDQLINKIVHHHGLDRDISLDELGRHYRISTRSLQRRFKAVVGISHKKYQRILRFEESLKQLANASFADLGVVAYDLKFTDQSHFIKDFSAFSGMSPYAFAKRKSVGSESSSFIYTKDA</sequence>
<comment type="caution">
    <text evidence="5">The sequence shown here is derived from an EMBL/GenBank/DDBJ whole genome shotgun (WGS) entry which is preliminary data.</text>
</comment>
<dbReference type="PANTHER" id="PTHR46796:SF13">
    <property type="entry name" value="HTH-TYPE TRANSCRIPTIONAL ACTIVATOR RHAS"/>
    <property type="match status" value="1"/>
</dbReference>
<dbReference type="InterPro" id="IPR046532">
    <property type="entry name" value="DUF6597"/>
</dbReference>
<dbReference type="Proteomes" id="UP000251889">
    <property type="component" value="Unassembled WGS sequence"/>
</dbReference>
<gene>
    <name evidence="5" type="ORF">DQQ10_22785</name>
</gene>
<feature type="domain" description="HTH araC/xylS-type" evidence="4">
    <location>
        <begin position="153"/>
        <end position="254"/>
    </location>
</feature>
<protein>
    <recommendedName>
        <fullName evidence="4">HTH araC/xylS-type domain-containing protein</fullName>
    </recommendedName>
</protein>
<dbReference type="Gene3D" id="1.10.10.60">
    <property type="entry name" value="Homeodomain-like"/>
    <property type="match status" value="1"/>
</dbReference>
<dbReference type="SMART" id="SM00342">
    <property type="entry name" value="HTH_ARAC"/>
    <property type="match status" value="1"/>
</dbReference>
<evidence type="ECO:0000313" key="5">
    <source>
        <dbReference type="EMBL" id="RAV98568.1"/>
    </source>
</evidence>
<dbReference type="PROSITE" id="PS01124">
    <property type="entry name" value="HTH_ARAC_FAMILY_2"/>
    <property type="match status" value="1"/>
</dbReference>
<evidence type="ECO:0000259" key="4">
    <source>
        <dbReference type="PROSITE" id="PS01124"/>
    </source>
</evidence>
<dbReference type="GO" id="GO:0003700">
    <property type="term" value="F:DNA-binding transcription factor activity"/>
    <property type="evidence" value="ECO:0007669"/>
    <property type="project" value="InterPro"/>
</dbReference>
<keyword evidence="2" id="KW-0238">DNA-binding</keyword>
<evidence type="ECO:0000256" key="3">
    <source>
        <dbReference type="ARBA" id="ARBA00023163"/>
    </source>
</evidence>
<evidence type="ECO:0000256" key="1">
    <source>
        <dbReference type="ARBA" id="ARBA00023015"/>
    </source>
</evidence>
<proteinExistence type="predicted"/>
<dbReference type="InterPro" id="IPR050204">
    <property type="entry name" value="AraC_XylS_family_regulators"/>
</dbReference>
<keyword evidence="3" id="KW-0804">Transcription</keyword>
<dbReference type="PANTHER" id="PTHR46796">
    <property type="entry name" value="HTH-TYPE TRANSCRIPTIONAL ACTIVATOR RHAS-RELATED"/>
    <property type="match status" value="1"/>
</dbReference>
<evidence type="ECO:0000313" key="6">
    <source>
        <dbReference type="Proteomes" id="UP000251889"/>
    </source>
</evidence>
<reference evidence="5 6" key="1">
    <citation type="submission" date="2018-06" db="EMBL/GenBank/DDBJ databases">
        <title>Chryseolinea flavus sp. nov., a member of the phylum Bacteroidetes isolated from soil.</title>
        <authorList>
            <person name="Li Y."/>
            <person name="Wang J."/>
        </authorList>
    </citation>
    <scope>NUCLEOTIDE SEQUENCE [LARGE SCALE GENOMIC DNA]</scope>
    <source>
        <strain evidence="5 6">SDU1-6</strain>
    </source>
</reference>